<dbReference type="EMBL" id="BQNB010020923">
    <property type="protein sequence ID" value="GJU01026.1"/>
    <property type="molecule type" value="Genomic_DNA"/>
</dbReference>
<gene>
    <name evidence="2" type="ORF">Tco_1111364</name>
</gene>
<sequence length="147" mass="16912">MRTRSQSRNLHNQQHQAPPPVVEPFNLEEPLENPEPLAPMDDTRTMAQLLEAPTAGYEDAIVVPEIAADNFELKHGLLNLVQNKQFFGHDKEDPHAHIRYFNKITVTPPKSSRSGKVTMGCYVKVQQSRYRKRPLNGRFKIRFHSMP</sequence>
<protein>
    <recommendedName>
        <fullName evidence="4">Reverse transcriptase domain-containing protein</fullName>
    </recommendedName>
</protein>
<comment type="caution">
    <text evidence="2">The sequence shown here is derived from an EMBL/GenBank/DDBJ whole genome shotgun (WGS) entry which is preliminary data.</text>
</comment>
<feature type="compositionally biased region" description="Polar residues" evidence="1">
    <location>
        <begin position="1"/>
        <end position="16"/>
    </location>
</feature>
<dbReference type="Proteomes" id="UP001151760">
    <property type="component" value="Unassembled WGS sequence"/>
</dbReference>
<evidence type="ECO:0000313" key="2">
    <source>
        <dbReference type="EMBL" id="GJU01026.1"/>
    </source>
</evidence>
<evidence type="ECO:0008006" key="4">
    <source>
        <dbReference type="Google" id="ProtNLM"/>
    </source>
</evidence>
<organism evidence="2 3">
    <name type="scientific">Tanacetum coccineum</name>
    <dbReference type="NCBI Taxonomy" id="301880"/>
    <lineage>
        <taxon>Eukaryota</taxon>
        <taxon>Viridiplantae</taxon>
        <taxon>Streptophyta</taxon>
        <taxon>Embryophyta</taxon>
        <taxon>Tracheophyta</taxon>
        <taxon>Spermatophyta</taxon>
        <taxon>Magnoliopsida</taxon>
        <taxon>eudicotyledons</taxon>
        <taxon>Gunneridae</taxon>
        <taxon>Pentapetalae</taxon>
        <taxon>asterids</taxon>
        <taxon>campanulids</taxon>
        <taxon>Asterales</taxon>
        <taxon>Asteraceae</taxon>
        <taxon>Asteroideae</taxon>
        <taxon>Anthemideae</taxon>
        <taxon>Anthemidinae</taxon>
        <taxon>Tanacetum</taxon>
    </lineage>
</organism>
<proteinExistence type="predicted"/>
<evidence type="ECO:0000313" key="3">
    <source>
        <dbReference type="Proteomes" id="UP001151760"/>
    </source>
</evidence>
<name>A0ABQ5IMP2_9ASTR</name>
<feature type="region of interest" description="Disordered" evidence="1">
    <location>
        <begin position="1"/>
        <end position="38"/>
    </location>
</feature>
<keyword evidence="3" id="KW-1185">Reference proteome</keyword>
<reference evidence="2" key="1">
    <citation type="journal article" date="2022" name="Int. J. Mol. Sci.">
        <title>Draft Genome of Tanacetum Coccineum: Genomic Comparison of Closely Related Tanacetum-Family Plants.</title>
        <authorList>
            <person name="Yamashiro T."/>
            <person name="Shiraishi A."/>
            <person name="Nakayama K."/>
            <person name="Satake H."/>
        </authorList>
    </citation>
    <scope>NUCLEOTIDE SEQUENCE</scope>
</reference>
<evidence type="ECO:0000256" key="1">
    <source>
        <dbReference type="SAM" id="MobiDB-lite"/>
    </source>
</evidence>
<reference evidence="2" key="2">
    <citation type="submission" date="2022-01" db="EMBL/GenBank/DDBJ databases">
        <authorList>
            <person name="Yamashiro T."/>
            <person name="Shiraishi A."/>
            <person name="Satake H."/>
            <person name="Nakayama K."/>
        </authorList>
    </citation>
    <scope>NUCLEOTIDE SEQUENCE</scope>
</reference>
<accession>A0ABQ5IMP2</accession>